<comment type="caution">
    <text evidence="4">The sequence shown here is derived from an EMBL/GenBank/DDBJ whole genome shotgun (WGS) entry which is preliminary data.</text>
</comment>
<evidence type="ECO:0000313" key="5">
    <source>
        <dbReference type="Proteomes" id="UP000523079"/>
    </source>
</evidence>
<dbReference type="RefSeq" id="WP_328823764.1">
    <property type="nucleotide sequence ID" value="NZ_JACGWT010000003.1"/>
</dbReference>
<dbReference type="GO" id="GO:0003677">
    <property type="term" value="F:DNA binding"/>
    <property type="evidence" value="ECO:0007669"/>
    <property type="project" value="UniProtKB-KW"/>
</dbReference>
<sequence length="132" mass="13951">MDTAPTSASAPTPARVVVADDEDDLLELVELKLRRAGVDVVGVSSGAEALEAYRAARPAVLVLDVMMPGLSGLDVLREIRASDPELPVILLTAKAHDVDRHEGLDAGCTEYITKPFSPADLLSRVQSYLAAA</sequence>
<dbReference type="PANTHER" id="PTHR44591">
    <property type="entry name" value="STRESS RESPONSE REGULATOR PROTEIN 1"/>
    <property type="match status" value="1"/>
</dbReference>
<dbReference type="AlphaFoldDB" id="A0A7W3P654"/>
<reference evidence="4 5" key="1">
    <citation type="submission" date="2020-07" db="EMBL/GenBank/DDBJ databases">
        <title>Sequencing the genomes of 1000 actinobacteria strains.</title>
        <authorList>
            <person name="Klenk H.-P."/>
        </authorList>
    </citation>
    <scope>NUCLEOTIDE SEQUENCE [LARGE SCALE GENOMIC DNA]</scope>
    <source>
        <strain evidence="4 5">DSM 100723</strain>
    </source>
</reference>
<keyword evidence="4" id="KW-0238">DNA-binding</keyword>
<accession>A0A7W3P654</accession>
<gene>
    <name evidence="4" type="ORF">FHX74_002227</name>
</gene>
<dbReference type="SMART" id="SM00448">
    <property type="entry name" value="REC"/>
    <property type="match status" value="1"/>
</dbReference>
<evidence type="ECO:0000313" key="4">
    <source>
        <dbReference type="EMBL" id="MBA8794608.1"/>
    </source>
</evidence>
<dbReference type="PANTHER" id="PTHR44591:SF3">
    <property type="entry name" value="RESPONSE REGULATORY DOMAIN-CONTAINING PROTEIN"/>
    <property type="match status" value="1"/>
</dbReference>
<keyword evidence="5" id="KW-1185">Reference proteome</keyword>
<proteinExistence type="predicted"/>
<dbReference type="GO" id="GO:0000160">
    <property type="term" value="P:phosphorelay signal transduction system"/>
    <property type="evidence" value="ECO:0007669"/>
    <property type="project" value="InterPro"/>
</dbReference>
<organism evidence="4 5">
    <name type="scientific">Microlunatus kandeliicorticis</name>
    <dbReference type="NCBI Taxonomy" id="1759536"/>
    <lineage>
        <taxon>Bacteria</taxon>
        <taxon>Bacillati</taxon>
        <taxon>Actinomycetota</taxon>
        <taxon>Actinomycetes</taxon>
        <taxon>Propionibacteriales</taxon>
        <taxon>Propionibacteriaceae</taxon>
        <taxon>Microlunatus</taxon>
    </lineage>
</organism>
<dbReference type="EMBL" id="JACGWT010000003">
    <property type="protein sequence ID" value="MBA8794608.1"/>
    <property type="molecule type" value="Genomic_DNA"/>
</dbReference>
<dbReference type="CDD" id="cd17574">
    <property type="entry name" value="REC_OmpR"/>
    <property type="match status" value="1"/>
</dbReference>
<dbReference type="PROSITE" id="PS50110">
    <property type="entry name" value="RESPONSE_REGULATORY"/>
    <property type="match status" value="1"/>
</dbReference>
<dbReference type="Pfam" id="PF00072">
    <property type="entry name" value="Response_reg"/>
    <property type="match status" value="1"/>
</dbReference>
<dbReference type="InterPro" id="IPR001789">
    <property type="entry name" value="Sig_transdc_resp-reg_receiver"/>
</dbReference>
<feature type="modified residue" description="4-aspartylphosphate" evidence="2">
    <location>
        <position position="64"/>
    </location>
</feature>
<dbReference type="InterPro" id="IPR050595">
    <property type="entry name" value="Bact_response_regulator"/>
</dbReference>
<dbReference type="Gene3D" id="3.40.50.2300">
    <property type="match status" value="1"/>
</dbReference>
<evidence type="ECO:0000256" key="2">
    <source>
        <dbReference type="PROSITE-ProRule" id="PRU00169"/>
    </source>
</evidence>
<dbReference type="InterPro" id="IPR011006">
    <property type="entry name" value="CheY-like_superfamily"/>
</dbReference>
<evidence type="ECO:0000256" key="1">
    <source>
        <dbReference type="ARBA" id="ARBA00022553"/>
    </source>
</evidence>
<feature type="domain" description="Response regulatory" evidence="3">
    <location>
        <begin position="15"/>
        <end position="129"/>
    </location>
</feature>
<name>A0A7W3P654_9ACTN</name>
<protein>
    <submittedName>
        <fullName evidence="4">DNA-binding response OmpR family regulator</fullName>
    </submittedName>
</protein>
<evidence type="ECO:0000259" key="3">
    <source>
        <dbReference type="PROSITE" id="PS50110"/>
    </source>
</evidence>
<dbReference type="SUPFAM" id="SSF52172">
    <property type="entry name" value="CheY-like"/>
    <property type="match status" value="1"/>
</dbReference>
<dbReference type="Proteomes" id="UP000523079">
    <property type="component" value="Unassembled WGS sequence"/>
</dbReference>
<keyword evidence="1 2" id="KW-0597">Phosphoprotein</keyword>